<sequence length="98" mass="11346">MRVLRSIAAVLIWLVASLLLVVSIVLFVTILLLPVGIFLGFLSLRLYAMGFGLLLPRSRDIQKGVRKQARRWWRKSPLPELSPKRARRRARKIMRLGR</sequence>
<evidence type="ECO:0000313" key="3">
    <source>
        <dbReference type="Proteomes" id="UP000319818"/>
    </source>
</evidence>
<comment type="caution">
    <text evidence="2">The sequence shown here is derived from an EMBL/GenBank/DDBJ whole genome shotgun (WGS) entry which is preliminary data.</text>
</comment>
<organism evidence="2 3">
    <name type="scientific">Pseudonocardia cypriaca</name>
    <dbReference type="NCBI Taxonomy" id="882449"/>
    <lineage>
        <taxon>Bacteria</taxon>
        <taxon>Bacillati</taxon>
        <taxon>Actinomycetota</taxon>
        <taxon>Actinomycetes</taxon>
        <taxon>Pseudonocardiales</taxon>
        <taxon>Pseudonocardiaceae</taxon>
        <taxon>Pseudonocardia</taxon>
    </lineage>
</organism>
<feature type="transmembrane region" description="Helical" evidence="1">
    <location>
        <begin position="7"/>
        <end position="31"/>
    </location>
</feature>
<name>A0A543FXB8_9PSEU</name>
<dbReference type="RefSeq" id="WP_142105156.1">
    <property type="nucleotide sequence ID" value="NZ_VFPH01000002.1"/>
</dbReference>
<dbReference type="OrthoDB" id="9985894at2"/>
<evidence type="ECO:0000256" key="1">
    <source>
        <dbReference type="SAM" id="Phobius"/>
    </source>
</evidence>
<keyword evidence="3" id="KW-1185">Reference proteome</keyword>
<evidence type="ECO:0000313" key="2">
    <source>
        <dbReference type="EMBL" id="TQM38488.1"/>
    </source>
</evidence>
<gene>
    <name evidence="2" type="ORF">FB388_5727</name>
</gene>
<keyword evidence="1" id="KW-1133">Transmembrane helix</keyword>
<accession>A0A543FXB8</accession>
<dbReference type="EMBL" id="VFPH01000002">
    <property type="protein sequence ID" value="TQM38488.1"/>
    <property type="molecule type" value="Genomic_DNA"/>
</dbReference>
<keyword evidence="1" id="KW-0812">Transmembrane</keyword>
<proteinExistence type="predicted"/>
<dbReference type="Proteomes" id="UP000319818">
    <property type="component" value="Unassembled WGS sequence"/>
</dbReference>
<feature type="transmembrane region" description="Helical" evidence="1">
    <location>
        <begin position="37"/>
        <end position="56"/>
    </location>
</feature>
<dbReference type="AlphaFoldDB" id="A0A543FXB8"/>
<reference evidence="2 3" key="1">
    <citation type="submission" date="2019-06" db="EMBL/GenBank/DDBJ databases">
        <title>Sequencing the genomes of 1000 actinobacteria strains.</title>
        <authorList>
            <person name="Klenk H.-P."/>
        </authorList>
    </citation>
    <scope>NUCLEOTIDE SEQUENCE [LARGE SCALE GENOMIC DNA]</scope>
    <source>
        <strain evidence="2 3">DSM 45511</strain>
    </source>
</reference>
<protein>
    <submittedName>
        <fullName evidence="2">Uncharacterized protein</fullName>
    </submittedName>
</protein>
<keyword evidence="1" id="KW-0472">Membrane</keyword>